<sequence>MTHVVVTGANGFVGRALCRVLAGNGHRIAGLVRRPGTAPGGVAEWVDSAPDFAGVDQCWRADHGDVDCVVHLAARVHVMNEPDNEIAQRAFDATNVDGALRVARAAYRHGVRRFVYVSSVKAIAGTEASSPLREDAPARPDDAYGRSKLGAERALARLRDELGLDVVIVRPPLVYGPGVGANFLQMMRALSHGIPLPLARVEAKRSLLFVDNLADALMRCALDARAENGCFHVADDDAPTMAELLRRIGAHIGRPARLFPVPVPLLKAAGRLTGRAAQIERLTGSLVLDTSAIRSRLDWRPPHSLDDGLAATVAWFKSVRDNGG</sequence>
<organism evidence="2 3">
    <name type="scientific">Burkholderia ubonensis</name>
    <dbReference type="NCBI Taxonomy" id="101571"/>
    <lineage>
        <taxon>Bacteria</taxon>
        <taxon>Pseudomonadati</taxon>
        <taxon>Pseudomonadota</taxon>
        <taxon>Betaproteobacteria</taxon>
        <taxon>Burkholderiales</taxon>
        <taxon>Burkholderiaceae</taxon>
        <taxon>Burkholderia</taxon>
        <taxon>Burkholderia cepacia complex</taxon>
    </lineage>
</organism>
<dbReference type="InterPro" id="IPR036291">
    <property type="entry name" value="NAD(P)-bd_dom_sf"/>
</dbReference>
<keyword evidence="3" id="KW-1185">Reference proteome</keyword>
<dbReference type="Proteomes" id="UP000056453">
    <property type="component" value="Unassembled WGS sequence"/>
</dbReference>
<dbReference type="PANTHER" id="PTHR43245">
    <property type="entry name" value="BIFUNCTIONAL POLYMYXIN RESISTANCE PROTEIN ARNA"/>
    <property type="match status" value="1"/>
</dbReference>
<comment type="caution">
    <text evidence="2">The sequence shown here is derived from an EMBL/GenBank/DDBJ whole genome shotgun (WGS) entry which is preliminary data.</text>
</comment>
<dbReference type="RefSeq" id="WP_059887586.1">
    <property type="nucleotide sequence ID" value="NZ_LPAI01000123.1"/>
</dbReference>
<proteinExistence type="predicted"/>
<feature type="domain" description="NAD-dependent epimerase/dehydratase" evidence="1">
    <location>
        <begin position="4"/>
        <end position="223"/>
    </location>
</feature>
<evidence type="ECO:0000259" key="1">
    <source>
        <dbReference type="Pfam" id="PF01370"/>
    </source>
</evidence>
<dbReference type="PANTHER" id="PTHR43245:SF58">
    <property type="entry name" value="BLL5923 PROTEIN"/>
    <property type="match status" value="1"/>
</dbReference>
<dbReference type="Pfam" id="PF01370">
    <property type="entry name" value="Epimerase"/>
    <property type="match status" value="1"/>
</dbReference>
<evidence type="ECO:0000313" key="2">
    <source>
        <dbReference type="EMBL" id="KVQ01943.1"/>
    </source>
</evidence>
<name>A0AAW3N1U6_9BURK</name>
<protein>
    <submittedName>
        <fullName evidence="2">NAD-dependent dehydratase</fullName>
    </submittedName>
</protein>
<dbReference type="InterPro" id="IPR050177">
    <property type="entry name" value="Lipid_A_modif_metabolic_enz"/>
</dbReference>
<dbReference type="SUPFAM" id="SSF51735">
    <property type="entry name" value="NAD(P)-binding Rossmann-fold domains"/>
    <property type="match status" value="1"/>
</dbReference>
<dbReference type="Gene3D" id="3.40.50.720">
    <property type="entry name" value="NAD(P)-binding Rossmann-like Domain"/>
    <property type="match status" value="1"/>
</dbReference>
<gene>
    <name evidence="2" type="ORF">WJ96_32685</name>
</gene>
<accession>A0AAW3N1U6</accession>
<evidence type="ECO:0000313" key="3">
    <source>
        <dbReference type="Proteomes" id="UP000056453"/>
    </source>
</evidence>
<dbReference type="AlphaFoldDB" id="A0AAW3N1U6"/>
<dbReference type="InterPro" id="IPR001509">
    <property type="entry name" value="Epimerase_deHydtase"/>
</dbReference>
<dbReference type="EMBL" id="LPBJ01000021">
    <property type="protein sequence ID" value="KVQ01943.1"/>
    <property type="molecule type" value="Genomic_DNA"/>
</dbReference>
<reference evidence="2 3" key="1">
    <citation type="submission" date="2015-11" db="EMBL/GenBank/DDBJ databases">
        <title>Expanding the genomic diversity of Burkholderia species for the development of highly accurate diagnostics.</title>
        <authorList>
            <person name="Sahl J."/>
            <person name="Keim P."/>
            <person name="Wagner D."/>
        </authorList>
    </citation>
    <scope>NUCLEOTIDE SEQUENCE [LARGE SCALE GENOMIC DNA]</scope>
    <source>
        <strain evidence="2 3">MSMB1808WGS</strain>
    </source>
</reference>